<gene>
    <name evidence="1" type="ORF">DU506_13835</name>
</gene>
<proteinExistence type="predicted"/>
<accession>A0A368TWP0</accession>
<dbReference type="AlphaFoldDB" id="A0A368TWP0"/>
<sequence>MTGRVRSPCVGVCSTTLGDEYCRGCQRSHMEITLWPAMDDAQREACMQSVDQLREQVAKRFMHVFDAALLERQLLRHGIRYRPEQPPLSRAIELLRVGRGRIQQLDRYGVASLSTMADQDVKALYALLNQALLMAVERRSDSPC</sequence>
<dbReference type="InterPro" id="IPR010710">
    <property type="entry name" value="DUF1289"/>
</dbReference>
<dbReference type="PANTHER" id="PTHR35175:SF1">
    <property type="entry name" value="OXIDOREDUCTASE"/>
    <property type="match status" value="1"/>
</dbReference>
<comment type="caution">
    <text evidence="1">The sequence shown here is derived from an EMBL/GenBank/DDBJ whole genome shotgun (WGS) entry which is preliminary data.</text>
</comment>
<dbReference type="OrthoDB" id="5296987at2"/>
<name>A0A368TWP0_9GAMM</name>
<dbReference type="Proteomes" id="UP000253204">
    <property type="component" value="Unassembled WGS sequence"/>
</dbReference>
<dbReference type="RefSeq" id="WP_114487493.1">
    <property type="nucleotide sequence ID" value="NZ_CBCSHM010000034.1"/>
</dbReference>
<reference evidence="1 2" key="1">
    <citation type="submission" date="2018-07" db="EMBL/GenBank/DDBJ databases">
        <title>Halomonas rutogse sp. nov., isolated from Lake TangqianCo on Tibetan Plateau.</title>
        <authorList>
            <person name="Lu H."/>
            <person name="Xing P."/>
            <person name="Wu Q."/>
        </authorList>
    </citation>
    <scope>NUCLEOTIDE SEQUENCE [LARGE SCALE GENOMIC DNA]</scope>
    <source>
        <strain evidence="1 2">TQ8S</strain>
    </source>
</reference>
<evidence type="ECO:0000313" key="2">
    <source>
        <dbReference type="Proteomes" id="UP000253204"/>
    </source>
</evidence>
<protein>
    <submittedName>
        <fullName evidence="1">DUF1289 domain-containing protein</fullName>
    </submittedName>
</protein>
<dbReference type="EMBL" id="QPIJ01000035">
    <property type="protein sequence ID" value="RCV89011.1"/>
    <property type="molecule type" value="Genomic_DNA"/>
</dbReference>
<dbReference type="Pfam" id="PF06945">
    <property type="entry name" value="DUF1289"/>
    <property type="match status" value="1"/>
</dbReference>
<organism evidence="1 2">
    <name type="scientific">Vreelandella rituensis</name>
    <dbReference type="NCBI Taxonomy" id="2282306"/>
    <lineage>
        <taxon>Bacteria</taxon>
        <taxon>Pseudomonadati</taxon>
        <taxon>Pseudomonadota</taxon>
        <taxon>Gammaproteobacteria</taxon>
        <taxon>Oceanospirillales</taxon>
        <taxon>Halomonadaceae</taxon>
        <taxon>Vreelandella</taxon>
    </lineage>
</organism>
<keyword evidence="2" id="KW-1185">Reference proteome</keyword>
<dbReference type="PANTHER" id="PTHR35175">
    <property type="entry name" value="DUF1289 DOMAIN-CONTAINING PROTEIN"/>
    <property type="match status" value="1"/>
</dbReference>
<evidence type="ECO:0000313" key="1">
    <source>
        <dbReference type="EMBL" id="RCV89011.1"/>
    </source>
</evidence>